<dbReference type="EMBL" id="CP118157">
    <property type="protein sequence ID" value="WOF22836.1"/>
    <property type="molecule type" value="Genomic_DNA"/>
</dbReference>
<dbReference type="AlphaFoldDB" id="A0AA97FFZ3"/>
<dbReference type="PROSITE" id="PS50995">
    <property type="entry name" value="HTH_MARR_2"/>
    <property type="match status" value="1"/>
</dbReference>
<gene>
    <name evidence="2" type="ORF">N8K70_15800</name>
</gene>
<dbReference type="SMART" id="SM00347">
    <property type="entry name" value="HTH_MARR"/>
    <property type="match status" value="1"/>
</dbReference>
<dbReference type="Gene3D" id="1.10.10.10">
    <property type="entry name" value="Winged helix-like DNA-binding domain superfamily/Winged helix DNA-binding domain"/>
    <property type="match status" value="1"/>
</dbReference>
<dbReference type="InterPro" id="IPR039422">
    <property type="entry name" value="MarR/SlyA-like"/>
</dbReference>
<evidence type="ECO:0000259" key="1">
    <source>
        <dbReference type="PROSITE" id="PS50995"/>
    </source>
</evidence>
<dbReference type="KEGG" id="mbet:N8K70_15800"/>
<accession>A0AA97FFZ3</accession>
<dbReference type="Pfam" id="PF12802">
    <property type="entry name" value="MarR_2"/>
    <property type="match status" value="1"/>
</dbReference>
<dbReference type="PANTHER" id="PTHR33164:SF43">
    <property type="entry name" value="HTH-TYPE TRANSCRIPTIONAL REPRESSOR YETL"/>
    <property type="match status" value="1"/>
</dbReference>
<name>A0AA97FFZ3_9MICO</name>
<evidence type="ECO:0000313" key="3">
    <source>
        <dbReference type="Proteomes" id="UP001305498"/>
    </source>
</evidence>
<dbReference type="RefSeq" id="WP_317139307.1">
    <property type="nucleotide sequence ID" value="NZ_CP118157.1"/>
</dbReference>
<dbReference type="SUPFAM" id="SSF46785">
    <property type="entry name" value="Winged helix' DNA-binding domain"/>
    <property type="match status" value="1"/>
</dbReference>
<feature type="domain" description="HTH marR-type" evidence="1">
    <location>
        <begin position="12"/>
        <end position="142"/>
    </location>
</feature>
<evidence type="ECO:0000313" key="2">
    <source>
        <dbReference type="EMBL" id="WOF22836.1"/>
    </source>
</evidence>
<dbReference type="GO" id="GO:0003700">
    <property type="term" value="F:DNA-binding transcription factor activity"/>
    <property type="evidence" value="ECO:0007669"/>
    <property type="project" value="InterPro"/>
</dbReference>
<dbReference type="PANTHER" id="PTHR33164">
    <property type="entry name" value="TRANSCRIPTIONAL REGULATOR, MARR FAMILY"/>
    <property type="match status" value="1"/>
</dbReference>
<protein>
    <submittedName>
        <fullName evidence="2">MarR family transcriptional regulator</fullName>
    </submittedName>
</protein>
<dbReference type="InterPro" id="IPR000835">
    <property type="entry name" value="HTH_MarR-typ"/>
</dbReference>
<reference evidence="2 3" key="1">
    <citation type="submission" date="2023-02" db="EMBL/GenBank/DDBJ databases">
        <title>Microbacterium betulae sp. nov., isolated from birch wood.</title>
        <authorList>
            <person name="Pasciak M."/>
            <person name="Pawlik K.J."/>
            <person name="Martynowski D."/>
            <person name="Laczmanski L."/>
            <person name="Ciekot J."/>
            <person name="Szponar B."/>
            <person name="Wojcik-Fatla A."/>
            <person name="Mackiewicz B."/>
            <person name="Farian E."/>
            <person name="Cholewa G."/>
            <person name="Cholewa A."/>
            <person name="Dutkiewicz J."/>
        </authorList>
    </citation>
    <scope>NUCLEOTIDE SEQUENCE [LARGE SCALE GENOMIC DNA]</scope>
    <source>
        <strain evidence="2 3">AB</strain>
    </source>
</reference>
<dbReference type="GO" id="GO:0006950">
    <property type="term" value="P:response to stress"/>
    <property type="evidence" value="ECO:0007669"/>
    <property type="project" value="TreeGrafter"/>
</dbReference>
<organism evidence="2 3">
    <name type="scientific">Microbacterium betulae</name>
    <dbReference type="NCBI Taxonomy" id="2981139"/>
    <lineage>
        <taxon>Bacteria</taxon>
        <taxon>Bacillati</taxon>
        <taxon>Actinomycetota</taxon>
        <taxon>Actinomycetes</taxon>
        <taxon>Micrococcales</taxon>
        <taxon>Microbacteriaceae</taxon>
        <taxon>Microbacterium</taxon>
    </lineage>
</organism>
<proteinExistence type="predicted"/>
<sequence length="156" mass="17121">MAASRQDRSAQLADLAHFILSVARDVRLYGHFDPEILEVTELESLVMDHVQRHPGVSPSGICAEVGLRSSNASAVLRSLEERGMIERVPNPADRRSVSVHPTPVAARNLERVRQEWARFLAPHVDDDLDLAPVIALLGSLDESVTRAASPSMRQTA</sequence>
<dbReference type="InterPro" id="IPR036390">
    <property type="entry name" value="WH_DNA-bd_sf"/>
</dbReference>
<dbReference type="InterPro" id="IPR036388">
    <property type="entry name" value="WH-like_DNA-bd_sf"/>
</dbReference>
<keyword evidence="3" id="KW-1185">Reference proteome</keyword>
<dbReference type="Proteomes" id="UP001305498">
    <property type="component" value="Chromosome"/>
</dbReference>